<dbReference type="GO" id="GO:0008360">
    <property type="term" value="P:regulation of cell shape"/>
    <property type="evidence" value="ECO:0007669"/>
    <property type="project" value="UniProtKB-KW"/>
</dbReference>
<evidence type="ECO:0000256" key="11">
    <source>
        <dbReference type="ARBA" id="ARBA00023136"/>
    </source>
</evidence>
<proteinExistence type="inferred from homology"/>
<evidence type="ECO:0000256" key="4">
    <source>
        <dbReference type="ARBA" id="ARBA00021581"/>
    </source>
</evidence>
<keyword evidence="9 17" id="KW-0573">Peptidoglycan synthesis</keyword>
<comment type="catalytic activity">
    <reaction evidence="16 17">
        <text>di-trans,octa-cis-undecaprenyl diphosphate + H2O = di-trans,octa-cis-undecaprenyl phosphate + phosphate + H(+)</text>
        <dbReference type="Rhea" id="RHEA:28094"/>
        <dbReference type="ChEBI" id="CHEBI:15377"/>
        <dbReference type="ChEBI" id="CHEBI:15378"/>
        <dbReference type="ChEBI" id="CHEBI:43474"/>
        <dbReference type="ChEBI" id="CHEBI:58405"/>
        <dbReference type="ChEBI" id="CHEBI:60392"/>
        <dbReference type="EC" id="3.6.1.27"/>
    </reaction>
</comment>
<keyword evidence="12 17" id="KW-0046">Antibiotic resistance</keyword>
<evidence type="ECO:0000256" key="2">
    <source>
        <dbReference type="ARBA" id="ARBA00010621"/>
    </source>
</evidence>
<dbReference type="NCBIfam" id="NF001390">
    <property type="entry name" value="PRK00281.1-4"/>
    <property type="match status" value="1"/>
</dbReference>
<dbReference type="EMBL" id="CP054000">
    <property type="protein sequence ID" value="QKH79795.1"/>
    <property type="molecule type" value="Genomic_DNA"/>
</dbReference>
<feature type="transmembrane region" description="Helical" evidence="17">
    <location>
        <begin position="259"/>
        <end position="276"/>
    </location>
</feature>
<dbReference type="GO" id="GO:0071555">
    <property type="term" value="P:cell wall organization"/>
    <property type="evidence" value="ECO:0007669"/>
    <property type="project" value="UniProtKB-KW"/>
</dbReference>
<keyword evidence="7 17" id="KW-0378">Hydrolase</keyword>
<comment type="miscellaneous">
    <text evidence="17">Bacitracin is thought to be involved in the inhibition of peptidoglycan synthesis by sequestering undecaprenyl diphosphate, thereby reducing the pool of lipid carrier available.</text>
</comment>
<evidence type="ECO:0000313" key="18">
    <source>
        <dbReference type="EMBL" id="OXZ38911.1"/>
    </source>
</evidence>
<evidence type="ECO:0000256" key="10">
    <source>
        <dbReference type="ARBA" id="ARBA00022989"/>
    </source>
</evidence>
<dbReference type="Proteomes" id="UP000215361">
    <property type="component" value="Unassembled WGS sequence"/>
</dbReference>
<feature type="transmembrane region" description="Helical" evidence="17">
    <location>
        <begin position="226"/>
        <end position="247"/>
    </location>
</feature>
<dbReference type="Proteomes" id="UP000502899">
    <property type="component" value="Chromosome"/>
</dbReference>
<feature type="transmembrane region" description="Helical" evidence="17">
    <location>
        <begin position="86"/>
        <end position="104"/>
    </location>
</feature>
<evidence type="ECO:0000256" key="6">
    <source>
        <dbReference type="ARBA" id="ARBA00022692"/>
    </source>
</evidence>
<comment type="similarity">
    <text evidence="2 17">Belongs to the UppP family.</text>
</comment>
<reference evidence="20" key="2">
    <citation type="submission" date="2017-04" db="EMBL/GenBank/DDBJ databases">
        <title>Finegoldia magna isolated from orthopedic joint implant-associated infections.</title>
        <authorList>
            <person name="Bjorklund S."/>
            <person name="Bruggemann H."/>
            <person name="Jensen A."/>
            <person name="Hellmark B."/>
            <person name="Soderquist B."/>
        </authorList>
    </citation>
    <scope>NUCLEOTIDE SEQUENCE [LARGE SCALE GENOMIC DNA]</scope>
    <source>
        <strain evidence="20">08T492</strain>
    </source>
</reference>
<dbReference type="AlphaFoldDB" id="A0A133MXM3"/>
<evidence type="ECO:0000256" key="15">
    <source>
        <dbReference type="ARBA" id="ARBA00032932"/>
    </source>
</evidence>
<name>A0A133MXM3_FINMA</name>
<evidence type="ECO:0000256" key="8">
    <source>
        <dbReference type="ARBA" id="ARBA00022960"/>
    </source>
</evidence>
<dbReference type="EC" id="3.6.1.27" evidence="3 17"/>
<dbReference type="GO" id="GO:0005886">
    <property type="term" value="C:plasma membrane"/>
    <property type="evidence" value="ECO:0007669"/>
    <property type="project" value="UniProtKB-SubCell"/>
</dbReference>
<accession>A0A133MXM3</accession>
<organism evidence="19 21">
    <name type="scientific">Finegoldia magna</name>
    <name type="common">Peptostreptococcus magnus</name>
    <dbReference type="NCBI Taxonomy" id="1260"/>
    <lineage>
        <taxon>Bacteria</taxon>
        <taxon>Bacillati</taxon>
        <taxon>Bacillota</taxon>
        <taxon>Tissierellia</taxon>
        <taxon>Tissierellales</taxon>
        <taxon>Peptoniphilaceae</taxon>
        <taxon>Finegoldia</taxon>
    </lineage>
</organism>
<dbReference type="OMA" id="FIIIENR"/>
<keyword evidence="10 17" id="KW-1133">Transmembrane helix</keyword>
<feature type="transmembrane region" description="Helical" evidence="17">
    <location>
        <begin position="47"/>
        <end position="65"/>
    </location>
</feature>
<keyword evidence="8 17" id="KW-0133">Cell shape</keyword>
<feature type="transmembrane region" description="Helical" evidence="17">
    <location>
        <begin position="154"/>
        <end position="172"/>
    </location>
</feature>
<sequence length="277" mass="30995">MFIEILKVILLGIIEGVTEWLPVSSTGHILLLDEFIKLNMSDAFKSMFTVVIQLGAILAVVVIYWNKVWPFKKGQSHLISISKSKMIMWAKIIVACIPAAIIGIKFDDYIEEHFYNYFVISLALIIFGILFIIIENRNKESHKKLVDSIDKITYKQAFIVGLFQVIAAVFPGTSRSGATILGGIAIGLSRTIAAEFTFFLAIPTMFGASLLKLVKFGFSFTAMEAFVLLLGTAVSFVVSVITIKFLMNYIKNNDFKVFGYYRIALGVLVLIYFGLIR</sequence>
<comment type="function">
    <text evidence="17">Catalyzes the dephosphorylation of undecaprenyl diphosphate (UPP). Confers resistance to bacitracin.</text>
</comment>
<dbReference type="NCBIfam" id="TIGR00753">
    <property type="entry name" value="undec_PP_bacA"/>
    <property type="match status" value="1"/>
</dbReference>
<evidence type="ECO:0000256" key="14">
    <source>
        <dbReference type="ARBA" id="ARBA00032707"/>
    </source>
</evidence>
<dbReference type="InterPro" id="IPR003824">
    <property type="entry name" value="UppP"/>
</dbReference>
<evidence type="ECO:0000256" key="3">
    <source>
        <dbReference type="ARBA" id="ARBA00012374"/>
    </source>
</evidence>
<evidence type="ECO:0000256" key="1">
    <source>
        <dbReference type="ARBA" id="ARBA00004651"/>
    </source>
</evidence>
<evidence type="ECO:0000256" key="9">
    <source>
        <dbReference type="ARBA" id="ARBA00022984"/>
    </source>
</evidence>
<evidence type="ECO:0000313" key="20">
    <source>
        <dbReference type="Proteomes" id="UP000215361"/>
    </source>
</evidence>
<reference evidence="19 21" key="3">
    <citation type="submission" date="2020-05" db="EMBL/GenBank/DDBJ databases">
        <title>FDA dAtabase for Regulatory Grade micrObial Sequences (FDA-ARGOS): Supporting development and validation of Infectious Disease Dx tests.</title>
        <authorList>
            <person name="Pederson C."/>
            <person name="Tallon L."/>
            <person name="Sadzewicz L."/>
            <person name="Zhao X."/>
            <person name="Vavikolanu K."/>
            <person name="Mehta A."/>
            <person name="Aluvathingal J."/>
            <person name="Nadendla S."/>
            <person name="Myers T."/>
            <person name="Yan Y."/>
            <person name="Sichtig H."/>
        </authorList>
    </citation>
    <scope>NUCLEOTIDE SEQUENCE [LARGE SCALE GENOMIC DNA]</scope>
    <source>
        <strain evidence="19 21">FDAARGOS_764</strain>
    </source>
</reference>
<dbReference type="GO" id="GO:0050380">
    <property type="term" value="F:undecaprenyl-diphosphatase activity"/>
    <property type="evidence" value="ECO:0007669"/>
    <property type="project" value="UniProtKB-UniRule"/>
</dbReference>
<evidence type="ECO:0000256" key="7">
    <source>
        <dbReference type="ARBA" id="ARBA00022801"/>
    </source>
</evidence>
<dbReference type="NCBIfam" id="NF001391">
    <property type="entry name" value="PRK00281.1-5"/>
    <property type="match status" value="1"/>
</dbReference>
<dbReference type="HAMAP" id="MF_01006">
    <property type="entry name" value="Undec_diphosphatase"/>
    <property type="match status" value="1"/>
</dbReference>
<comment type="subcellular location">
    <subcellularLocation>
        <location evidence="1 17">Cell membrane</location>
        <topology evidence="1 17">Multi-pass membrane protein</topology>
    </subcellularLocation>
</comment>
<evidence type="ECO:0000313" key="19">
    <source>
        <dbReference type="EMBL" id="QKH79795.1"/>
    </source>
</evidence>
<keyword evidence="13 17" id="KW-0961">Cell wall biogenesis/degradation</keyword>
<protein>
    <recommendedName>
        <fullName evidence="4 17">Undecaprenyl-diphosphatase</fullName>
        <ecNumber evidence="3 17">3.6.1.27</ecNumber>
    </recommendedName>
    <alternativeName>
        <fullName evidence="15 17">Bacitracin resistance protein</fullName>
    </alternativeName>
    <alternativeName>
        <fullName evidence="14 17">Undecaprenyl pyrophosphate phosphatase</fullName>
    </alternativeName>
</protein>
<gene>
    <name evidence="17" type="primary">uppP</name>
    <name evidence="18" type="ORF">B9N56_02670</name>
    <name evidence="19" type="ORF">FOC70_05350</name>
</gene>
<dbReference type="PANTHER" id="PTHR30622:SF3">
    <property type="entry name" value="UNDECAPRENYL-DIPHOSPHATASE"/>
    <property type="match status" value="1"/>
</dbReference>
<evidence type="ECO:0000256" key="5">
    <source>
        <dbReference type="ARBA" id="ARBA00022475"/>
    </source>
</evidence>
<dbReference type="Pfam" id="PF02673">
    <property type="entry name" value="BacA"/>
    <property type="match status" value="1"/>
</dbReference>
<feature type="transmembrane region" description="Helical" evidence="17">
    <location>
        <begin position="116"/>
        <end position="134"/>
    </location>
</feature>
<keyword evidence="6 17" id="KW-0812">Transmembrane</keyword>
<dbReference type="EMBL" id="NDYI01000009">
    <property type="protein sequence ID" value="OXZ38911.1"/>
    <property type="molecule type" value="Genomic_DNA"/>
</dbReference>
<dbReference type="GO" id="GO:0046677">
    <property type="term" value="P:response to antibiotic"/>
    <property type="evidence" value="ECO:0007669"/>
    <property type="project" value="UniProtKB-UniRule"/>
</dbReference>
<reference evidence="18" key="1">
    <citation type="journal article" date="2017" name="J. Clin. Microbiol.">
        <title>Finegoldia magna Isolated from Orthopedic Joint Implant-Associated Infections.</title>
        <authorList>
            <person name="Soderquist B."/>
            <person name="Bjorklund S."/>
            <person name="Hellmark B."/>
            <person name="Jensen A."/>
            <person name="Bruggemann H."/>
        </authorList>
    </citation>
    <scope>NUCLEOTIDE SEQUENCE</scope>
    <source>
        <strain evidence="18">08T492</strain>
    </source>
</reference>
<keyword evidence="5 17" id="KW-1003">Cell membrane</keyword>
<evidence type="ECO:0000313" key="21">
    <source>
        <dbReference type="Proteomes" id="UP000502899"/>
    </source>
</evidence>
<evidence type="ECO:0000256" key="16">
    <source>
        <dbReference type="ARBA" id="ARBA00047594"/>
    </source>
</evidence>
<keyword evidence="11 17" id="KW-0472">Membrane</keyword>
<dbReference type="GO" id="GO:0009252">
    <property type="term" value="P:peptidoglycan biosynthetic process"/>
    <property type="evidence" value="ECO:0007669"/>
    <property type="project" value="UniProtKB-KW"/>
</dbReference>
<feature type="transmembrane region" description="Helical" evidence="17">
    <location>
        <begin position="192"/>
        <end position="214"/>
    </location>
</feature>
<dbReference type="RefSeq" id="WP_002841520.1">
    <property type="nucleotide sequence ID" value="NZ_CABKMR010000001.1"/>
</dbReference>
<evidence type="ECO:0000256" key="12">
    <source>
        <dbReference type="ARBA" id="ARBA00023251"/>
    </source>
</evidence>
<evidence type="ECO:0000256" key="17">
    <source>
        <dbReference type="HAMAP-Rule" id="MF_01006"/>
    </source>
</evidence>
<dbReference type="PANTHER" id="PTHR30622">
    <property type="entry name" value="UNDECAPRENYL-DIPHOSPHATASE"/>
    <property type="match status" value="1"/>
</dbReference>
<evidence type="ECO:0000256" key="13">
    <source>
        <dbReference type="ARBA" id="ARBA00023316"/>
    </source>
</evidence>